<organism evidence="1 2">
    <name type="scientific">Stylosanthes scabra</name>
    <dbReference type="NCBI Taxonomy" id="79078"/>
    <lineage>
        <taxon>Eukaryota</taxon>
        <taxon>Viridiplantae</taxon>
        <taxon>Streptophyta</taxon>
        <taxon>Embryophyta</taxon>
        <taxon>Tracheophyta</taxon>
        <taxon>Spermatophyta</taxon>
        <taxon>Magnoliopsida</taxon>
        <taxon>eudicotyledons</taxon>
        <taxon>Gunneridae</taxon>
        <taxon>Pentapetalae</taxon>
        <taxon>rosids</taxon>
        <taxon>fabids</taxon>
        <taxon>Fabales</taxon>
        <taxon>Fabaceae</taxon>
        <taxon>Papilionoideae</taxon>
        <taxon>50 kb inversion clade</taxon>
        <taxon>dalbergioids sensu lato</taxon>
        <taxon>Dalbergieae</taxon>
        <taxon>Pterocarpus clade</taxon>
        <taxon>Stylosanthes</taxon>
    </lineage>
</organism>
<reference evidence="1 2" key="1">
    <citation type="journal article" date="2023" name="Plants (Basel)">
        <title>Bridging the Gap: Combining Genomics and Transcriptomics Approaches to Understand Stylosanthes scabra, an Orphan Legume from the Brazilian Caatinga.</title>
        <authorList>
            <person name="Ferreira-Neto J.R.C."/>
            <person name="da Silva M.D."/>
            <person name="Binneck E."/>
            <person name="de Melo N.F."/>
            <person name="da Silva R.H."/>
            <person name="de Melo A.L.T.M."/>
            <person name="Pandolfi V."/>
            <person name="Bustamante F.O."/>
            <person name="Brasileiro-Vidal A.C."/>
            <person name="Benko-Iseppon A.M."/>
        </authorList>
    </citation>
    <scope>NUCLEOTIDE SEQUENCE [LARGE SCALE GENOMIC DNA]</scope>
    <source>
        <tissue evidence="1">Leaves</tissue>
    </source>
</reference>
<proteinExistence type="predicted"/>
<sequence length="60" mass="6701">MNSMIRARPHSGYLYLPLKLYGAKTSSPDRLSSPIPTDLELALDDHRLYFPGGAISRPRS</sequence>
<keyword evidence="2" id="KW-1185">Reference proteome</keyword>
<name>A0ABU6WKG3_9FABA</name>
<evidence type="ECO:0000313" key="1">
    <source>
        <dbReference type="EMBL" id="MED6186364.1"/>
    </source>
</evidence>
<dbReference type="EMBL" id="JASCZI010181907">
    <property type="protein sequence ID" value="MED6186364.1"/>
    <property type="molecule type" value="Genomic_DNA"/>
</dbReference>
<dbReference type="Proteomes" id="UP001341840">
    <property type="component" value="Unassembled WGS sequence"/>
</dbReference>
<accession>A0ABU6WKG3</accession>
<comment type="caution">
    <text evidence="1">The sequence shown here is derived from an EMBL/GenBank/DDBJ whole genome shotgun (WGS) entry which is preliminary data.</text>
</comment>
<evidence type="ECO:0000313" key="2">
    <source>
        <dbReference type="Proteomes" id="UP001341840"/>
    </source>
</evidence>
<gene>
    <name evidence="1" type="ORF">PIB30_065931</name>
</gene>
<protein>
    <submittedName>
        <fullName evidence="1">Uncharacterized protein</fullName>
    </submittedName>
</protein>